<evidence type="ECO:0000256" key="6">
    <source>
        <dbReference type="ARBA" id="ARBA00022723"/>
    </source>
</evidence>
<proteinExistence type="predicted"/>
<comment type="cofactor">
    <cofactor evidence="3">
        <name>Co(2+)</name>
        <dbReference type="ChEBI" id="CHEBI:48828"/>
    </cofactor>
</comment>
<evidence type="ECO:0000256" key="1">
    <source>
        <dbReference type="ARBA" id="ARBA00001638"/>
    </source>
</evidence>
<keyword evidence="10" id="KW-1185">Reference proteome</keyword>
<sequence>MSHKVEQITQALLEIEKLRGVERQTYTVQGERRRENSAEHSWHLAMACWVIAEQFDIAVNMTKLLQMALLHDLGEIDGGDTFLYSASRAQAADKEASCITRLASEFPALPCELDALWREQEEGSSREAKLLKVADRLLPFLLNLQHQGYPWREHGITAAQVKSVLAFIEADFPDIHDWMMREISRALALGWLRED</sequence>
<dbReference type="InterPro" id="IPR006674">
    <property type="entry name" value="HD_domain"/>
</dbReference>
<name>A0ABU4RVL8_9GAMM</name>
<evidence type="ECO:0000256" key="5">
    <source>
        <dbReference type="ARBA" id="ARBA00012964"/>
    </source>
</evidence>
<evidence type="ECO:0000259" key="8">
    <source>
        <dbReference type="SMART" id="SM00471"/>
    </source>
</evidence>
<comment type="cofactor">
    <cofactor evidence="2">
        <name>Mn(2+)</name>
        <dbReference type="ChEBI" id="CHEBI:29035"/>
    </cofactor>
</comment>
<dbReference type="RefSeq" id="WP_302722944.1">
    <property type="nucleotide sequence ID" value="NZ_JAULRU010000577.1"/>
</dbReference>
<feature type="domain" description="HD/PDEase" evidence="8">
    <location>
        <begin position="33"/>
        <end position="149"/>
    </location>
</feature>
<dbReference type="PANTHER" id="PTHR11845:SF13">
    <property type="entry name" value="5'-DEOXYNUCLEOTIDASE HDDC2"/>
    <property type="match status" value="1"/>
</dbReference>
<evidence type="ECO:0000256" key="3">
    <source>
        <dbReference type="ARBA" id="ARBA00001941"/>
    </source>
</evidence>
<evidence type="ECO:0000313" key="9">
    <source>
        <dbReference type="EMBL" id="MDX6848316.1"/>
    </source>
</evidence>
<keyword evidence="7" id="KW-0378">Hydrolase</keyword>
<keyword evidence="6" id="KW-0479">Metal-binding</keyword>
<comment type="subunit">
    <text evidence="4">Homodimer.</text>
</comment>
<dbReference type="Pfam" id="PF13023">
    <property type="entry name" value="HD_3"/>
    <property type="match status" value="1"/>
</dbReference>
<dbReference type="Proteomes" id="UP001273505">
    <property type="component" value="Unassembled WGS sequence"/>
</dbReference>
<evidence type="ECO:0000313" key="10">
    <source>
        <dbReference type="Proteomes" id="UP001273505"/>
    </source>
</evidence>
<protein>
    <recommendedName>
        <fullName evidence="5">5'-deoxynucleotidase</fullName>
        <ecNumber evidence="5">3.1.3.89</ecNumber>
    </recommendedName>
</protein>
<dbReference type="SMART" id="SM00471">
    <property type="entry name" value="HDc"/>
    <property type="match status" value="1"/>
</dbReference>
<accession>A0ABU4RVL8</accession>
<dbReference type="Gene3D" id="1.10.3210.10">
    <property type="entry name" value="Hypothetical protein af1432"/>
    <property type="match status" value="1"/>
</dbReference>
<evidence type="ECO:0000256" key="2">
    <source>
        <dbReference type="ARBA" id="ARBA00001936"/>
    </source>
</evidence>
<dbReference type="SUPFAM" id="SSF109604">
    <property type="entry name" value="HD-domain/PDEase-like"/>
    <property type="match status" value="1"/>
</dbReference>
<comment type="caution">
    <text evidence="9">The sequence shown here is derived from an EMBL/GenBank/DDBJ whole genome shotgun (WGS) entry which is preliminary data.</text>
</comment>
<evidence type="ECO:0000256" key="4">
    <source>
        <dbReference type="ARBA" id="ARBA00011738"/>
    </source>
</evidence>
<organism evidence="9 10">
    <name type="scientific">Gilvimarinus gilvus</name>
    <dbReference type="NCBI Taxonomy" id="3058038"/>
    <lineage>
        <taxon>Bacteria</taxon>
        <taxon>Pseudomonadati</taxon>
        <taxon>Pseudomonadota</taxon>
        <taxon>Gammaproteobacteria</taxon>
        <taxon>Cellvibrionales</taxon>
        <taxon>Cellvibrionaceae</taxon>
        <taxon>Gilvimarinus</taxon>
    </lineage>
</organism>
<dbReference type="EMBL" id="JAXAFO010000003">
    <property type="protein sequence ID" value="MDX6848316.1"/>
    <property type="molecule type" value="Genomic_DNA"/>
</dbReference>
<gene>
    <name evidence="9" type="ORF">SCD92_03020</name>
</gene>
<dbReference type="InterPro" id="IPR003607">
    <property type="entry name" value="HD/PDEase_dom"/>
</dbReference>
<dbReference type="EC" id="3.1.3.89" evidence="5"/>
<comment type="catalytic activity">
    <reaction evidence="1">
        <text>a 2'-deoxyribonucleoside 5'-phosphate + H2O = a 2'-deoxyribonucleoside + phosphate</text>
        <dbReference type="Rhea" id="RHEA:36167"/>
        <dbReference type="ChEBI" id="CHEBI:15377"/>
        <dbReference type="ChEBI" id="CHEBI:18274"/>
        <dbReference type="ChEBI" id="CHEBI:43474"/>
        <dbReference type="ChEBI" id="CHEBI:65317"/>
        <dbReference type="EC" id="3.1.3.89"/>
    </reaction>
</comment>
<reference evidence="9 10" key="1">
    <citation type="submission" date="2023-11" db="EMBL/GenBank/DDBJ databases">
        <title>Gilvimarinus fulvus sp. nov., isolated from the surface of Kelp.</title>
        <authorList>
            <person name="Sun Y.Y."/>
            <person name="Gong Y."/>
            <person name="Du Z.J."/>
        </authorList>
    </citation>
    <scope>NUCLEOTIDE SEQUENCE [LARGE SCALE GENOMIC DNA]</scope>
    <source>
        <strain evidence="9 10">SDUM040013</strain>
    </source>
</reference>
<evidence type="ECO:0000256" key="7">
    <source>
        <dbReference type="ARBA" id="ARBA00022801"/>
    </source>
</evidence>
<dbReference type="InterPro" id="IPR039356">
    <property type="entry name" value="YfbR/HDDC2"/>
</dbReference>
<dbReference type="PANTHER" id="PTHR11845">
    <property type="entry name" value="5'-DEOXYNUCLEOTIDASE HDDC2"/>
    <property type="match status" value="1"/>
</dbReference>